<reference evidence="1 2" key="1">
    <citation type="submission" date="2020-08" db="EMBL/GenBank/DDBJ databases">
        <title>Genome public.</title>
        <authorList>
            <person name="Liu C."/>
            <person name="Sun Q."/>
        </authorList>
    </citation>
    <scope>NUCLEOTIDE SEQUENCE [LARGE SCALE GENOMIC DNA]</scope>
    <source>
        <strain evidence="1 2">NSJ-9</strain>
    </source>
</reference>
<evidence type="ECO:0000313" key="1">
    <source>
        <dbReference type="EMBL" id="MBC5686217.1"/>
    </source>
</evidence>
<protein>
    <submittedName>
        <fullName evidence="1">DUF2508 family protein</fullName>
    </submittedName>
</protein>
<dbReference type="Proteomes" id="UP000643810">
    <property type="component" value="Unassembled WGS sequence"/>
</dbReference>
<dbReference type="RefSeq" id="WP_118280473.1">
    <property type="nucleotide sequence ID" value="NZ_JACOPG010000002.1"/>
</dbReference>
<organism evidence="1 2">
    <name type="scientific">Roseburia lenta</name>
    <dbReference type="NCBI Taxonomy" id="2763061"/>
    <lineage>
        <taxon>Bacteria</taxon>
        <taxon>Bacillati</taxon>
        <taxon>Bacillota</taxon>
        <taxon>Clostridia</taxon>
        <taxon>Lachnospirales</taxon>
        <taxon>Lachnospiraceae</taxon>
        <taxon>Roseburia</taxon>
    </lineage>
</organism>
<dbReference type="Pfam" id="PF10704">
    <property type="entry name" value="DUF2508"/>
    <property type="match status" value="1"/>
</dbReference>
<gene>
    <name evidence="1" type="ORF">H8R94_06295</name>
</gene>
<dbReference type="InterPro" id="IPR019644">
    <property type="entry name" value="DUF2508"/>
</dbReference>
<evidence type="ECO:0000313" key="2">
    <source>
        <dbReference type="Proteomes" id="UP000643810"/>
    </source>
</evidence>
<keyword evidence="2" id="KW-1185">Reference proteome</keyword>
<sequence>MRLLTHTKKTDPQVRLLLDDLTQTQHDLANAYSNLEYMTDPDLIDYYIYQVKAVQMRHKFLLTKVKQLNL</sequence>
<comment type="caution">
    <text evidence="1">The sequence shown here is derived from an EMBL/GenBank/DDBJ whole genome shotgun (WGS) entry which is preliminary data.</text>
</comment>
<dbReference type="EMBL" id="JACOPG010000002">
    <property type="protein sequence ID" value="MBC5686217.1"/>
    <property type="molecule type" value="Genomic_DNA"/>
</dbReference>
<proteinExistence type="predicted"/>
<accession>A0ABR7GG06</accession>
<name>A0ABR7GG06_9FIRM</name>